<dbReference type="SUPFAM" id="SSF48452">
    <property type="entry name" value="TPR-like"/>
    <property type="match status" value="1"/>
</dbReference>
<proteinExistence type="predicted"/>
<evidence type="ECO:0000313" key="1">
    <source>
        <dbReference type="EMBL" id="THD84201.1"/>
    </source>
</evidence>
<dbReference type="AlphaFoldDB" id="A0A4S3MRZ3"/>
<dbReference type="Proteomes" id="UP000309450">
    <property type="component" value="Unassembled WGS sequence"/>
</dbReference>
<dbReference type="InterPro" id="IPR011990">
    <property type="entry name" value="TPR-like_helical_dom_sf"/>
</dbReference>
<dbReference type="OrthoDB" id="7593450at2"/>
<dbReference type="Gene3D" id="1.25.40.10">
    <property type="entry name" value="Tetratricopeptide repeat domain"/>
    <property type="match status" value="1"/>
</dbReference>
<dbReference type="RefSeq" id="WP_136392583.1">
    <property type="nucleotide sequence ID" value="NZ_SSND01000001.1"/>
</dbReference>
<dbReference type="InterPro" id="IPR010323">
    <property type="entry name" value="DUF924"/>
</dbReference>
<organism evidence="1 2">
    <name type="scientific">Aliigemmobacter aestuarii</name>
    <dbReference type="NCBI Taxonomy" id="1445661"/>
    <lineage>
        <taxon>Bacteria</taxon>
        <taxon>Pseudomonadati</taxon>
        <taxon>Pseudomonadota</taxon>
        <taxon>Alphaproteobacteria</taxon>
        <taxon>Rhodobacterales</taxon>
        <taxon>Paracoccaceae</taxon>
        <taxon>Aliigemmobacter</taxon>
    </lineage>
</organism>
<name>A0A4S3MRZ3_9RHOB</name>
<protein>
    <submittedName>
        <fullName evidence="1">DUF924 domain-containing protein</fullName>
    </submittedName>
</protein>
<comment type="caution">
    <text evidence="1">The sequence shown here is derived from an EMBL/GenBank/DDBJ whole genome shotgun (WGS) entry which is preliminary data.</text>
</comment>
<sequence length="192" mass="21428">MSDPVEVLDFWLGEVGPEGWYAGGDDLDALIRDRFADLWQAAHDGGLNHWVDRTVGTLAFLILTDQFPRNMWRGSDRAFATDPLARAAARRAVAEGWDMGAPEPERQFFYLPFEHSEDMDDQATAVDLIGARMPETGAETLLHARAHAEIIRRFGRFPFRNAALGRETTAAEKDFMEQGGYATVVNGLRETG</sequence>
<evidence type="ECO:0000313" key="2">
    <source>
        <dbReference type="Proteomes" id="UP000309450"/>
    </source>
</evidence>
<dbReference type="Gene3D" id="1.20.58.320">
    <property type="entry name" value="TPR-like"/>
    <property type="match status" value="1"/>
</dbReference>
<keyword evidence="2" id="KW-1185">Reference proteome</keyword>
<dbReference type="Pfam" id="PF06041">
    <property type="entry name" value="DUF924"/>
    <property type="match status" value="1"/>
</dbReference>
<accession>A0A4S3MRZ3</accession>
<dbReference type="EMBL" id="SSND01000001">
    <property type="protein sequence ID" value="THD84201.1"/>
    <property type="molecule type" value="Genomic_DNA"/>
</dbReference>
<gene>
    <name evidence="1" type="ORF">E7811_00095</name>
</gene>
<reference evidence="1 2" key="1">
    <citation type="submission" date="2019-04" db="EMBL/GenBank/DDBJ databases">
        <title>Draft genome sequence of Gemmobacter aestuarii sp. nov.</title>
        <authorList>
            <person name="Hameed A."/>
            <person name="Lin S.-Y."/>
            <person name="Shahina M."/>
            <person name="Lai W.-A."/>
            <person name="Young C.-C."/>
        </authorList>
    </citation>
    <scope>NUCLEOTIDE SEQUENCE [LARGE SCALE GENOMIC DNA]</scope>
    <source>
        <strain evidence="1 2">CC-PW-75</strain>
    </source>
</reference>